<dbReference type="PANTHER" id="PTHR30576:SF10">
    <property type="entry name" value="SLL5057 PROTEIN"/>
    <property type="match status" value="1"/>
</dbReference>
<name>H6LBC7_ACEWD</name>
<comment type="similarity">
    <text evidence="1">Belongs to the bacterial sugar transferase family.</text>
</comment>
<dbReference type="EMBL" id="CP002987">
    <property type="protein sequence ID" value="AFA48882.1"/>
    <property type="molecule type" value="Genomic_DNA"/>
</dbReference>
<dbReference type="AlphaFoldDB" id="H6LBC7"/>
<dbReference type="STRING" id="931626.Awo_c21060"/>
<reference evidence="4 5" key="2">
    <citation type="journal article" date="2012" name="PLoS ONE">
        <title>An ancient pathway combining carbon dioxide fixation with the generation and utilization of a sodium ion gradient for ATP synthesis.</title>
        <authorList>
            <person name="Poehlein A."/>
            <person name="Schmidt S."/>
            <person name="Kaster A.K."/>
            <person name="Goenrich M."/>
            <person name="Vollmers J."/>
            <person name="Thurmer A."/>
            <person name="Bertsch J."/>
            <person name="Schuchmann K."/>
            <person name="Voigt B."/>
            <person name="Hecker M."/>
            <person name="Daniel R."/>
            <person name="Thauer R.K."/>
            <person name="Gottschalk G."/>
            <person name="Muller V."/>
        </authorList>
    </citation>
    <scope>NUCLEOTIDE SEQUENCE [LARGE SCALE GENOMIC DNA]</scope>
    <source>
        <strain evidence="5">ATCC 29683 / DSM 1030 / JCM 2381 / KCTC 1655 / WB1</strain>
    </source>
</reference>
<evidence type="ECO:0000313" key="5">
    <source>
        <dbReference type="Proteomes" id="UP000007177"/>
    </source>
</evidence>
<dbReference type="Proteomes" id="UP000007177">
    <property type="component" value="Chromosome"/>
</dbReference>
<evidence type="ECO:0000259" key="3">
    <source>
        <dbReference type="Pfam" id="PF02397"/>
    </source>
</evidence>
<proteinExistence type="inferred from homology"/>
<evidence type="ECO:0000256" key="1">
    <source>
        <dbReference type="ARBA" id="ARBA00006464"/>
    </source>
</evidence>
<dbReference type="InterPro" id="IPR003362">
    <property type="entry name" value="Bact_transf"/>
</dbReference>
<sequence>MTYLKIKRIIDLILSLLALLLLSPLFLLIIIAIKMDSKGPIMFKQKRVGINKTHFNILKFRTMLSETPRDVPTHLLDNPDLYITRIGKFLRKTSLDELPQIINIIKGEMSVIGPRPALWNQYDLIAERDKYGANNVPVGLTGLAQISGRDELTIENKARLDGNYANHISLSLDVKCFFGTIAYVCKKDGIVEGGTGTLTKNKVSTMKEMKKK</sequence>
<keyword evidence="2" id="KW-0812">Transmembrane</keyword>
<dbReference type="eggNOG" id="COG2148">
    <property type="taxonomic scope" value="Bacteria"/>
</dbReference>
<protein>
    <submittedName>
        <fullName evidence="4">Putative sugar transferase</fullName>
    </submittedName>
</protein>
<dbReference type="Pfam" id="PF02397">
    <property type="entry name" value="Bac_transf"/>
    <property type="match status" value="1"/>
</dbReference>
<feature type="transmembrane region" description="Helical" evidence="2">
    <location>
        <begin position="12"/>
        <end position="33"/>
    </location>
</feature>
<gene>
    <name evidence="4" type="ordered locus">Awo_c21060</name>
</gene>
<dbReference type="GO" id="GO:0016780">
    <property type="term" value="F:phosphotransferase activity, for other substituted phosphate groups"/>
    <property type="evidence" value="ECO:0007669"/>
    <property type="project" value="TreeGrafter"/>
</dbReference>
<keyword evidence="2" id="KW-1133">Transmembrane helix</keyword>
<feature type="domain" description="Bacterial sugar transferase" evidence="3">
    <location>
        <begin position="7"/>
        <end position="185"/>
    </location>
</feature>
<dbReference type="OrthoDB" id="9808602at2"/>
<reference evidence="5" key="1">
    <citation type="submission" date="2011-07" db="EMBL/GenBank/DDBJ databases">
        <title>Complete genome sequence of Acetobacterium woodii.</title>
        <authorList>
            <person name="Poehlein A."/>
            <person name="Schmidt S."/>
            <person name="Kaster A.-K."/>
            <person name="Goenrich M."/>
            <person name="Vollmers J."/>
            <person name="Thuermer A."/>
            <person name="Gottschalk G."/>
            <person name="Thauer R.K."/>
            <person name="Daniel R."/>
            <person name="Mueller V."/>
        </authorList>
    </citation>
    <scope>NUCLEOTIDE SEQUENCE [LARGE SCALE GENOMIC DNA]</scope>
    <source>
        <strain evidence="5">ATCC 29683 / DSM 1030 / JCM 2381 / KCTC 1655 / WB1</strain>
    </source>
</reference>
<dbReference type="PANTHER" id="PTHR30576">
    <property type="entry name" value="COLANIC BIOSYNTHESIS UDP-GLUCOSE LIPID CARRIER TRANSFERASE"/>
    <property type="match status" value="1"/>
</dbReference>
<dbReference type="RefSeq" id="WP_014356482.1">
    <property type="nucleotide sequence ID" value="NC_016894.1"/>
</dbReference>
<evidence type="ECO:0000256" key="2">
    <source>
        <dbReference type="SAM" id="Phobius"/>
    </source>
</evidence>
<evidence type="ECO:0000313" key="4">
    <source>
        <dbReference type="EMBL" id="AFA48882.1"/>
    </source>
</evidence>
<dbReference type="KEGG" id="awo:Awo_c21060"/>
<keyword evidence="5" id="KW-1185">Reference proteome</keyword>
<accession>H6LBC7</accession>
<organism evidence="4 5">
    <name type="scientific">Acetobacterium woodii (strain ATCC 29683 / DSM 1030 / JCM 2381 / KCTC 1655 / WB1)</name>
    <dbReference type="NCBI Taxonomy" id="931626"/>
    <lineage>
        <taxon>Bacteria</taxon>
        <taxon>Bacillati</taxon>
        <taxon>Bacillota</taxon>
        <taxon>Clostridia</taxon>
        <taxon>Eubacteriales</taxon>
        <taxon>Eubacteriaceae</taxon>
        <taxon>Acetobacterium</taxon>
    </lineage>
</organism>
<keyword evidence="2" id="KW-0472">Membrane</keyword>
<keyword evidence="4" id="KW-0808">Transferase</keyword>
<dbReference type="HOGENOM" id="CLU_024920_1_2_9"/>